<dbReference type="AlphaFoldDB" id="A0A1W1BYY8"/>
<accession>A0A1W1BYY8</accession>
<protein>
    <submittedName>
        <fullName evidence="1">Uncharacterized protein</fullName>
    </submittedName>
</protein>
<sequence>MRKGIAVFLLFVSVVLYAEALPKEIKYFVNIKDNFKGVLYFKSNDNEIEAKYYNISSRDKIPFYAPKKEFTLTTLDGFPTLKTLRVGTISRNIVYDLKSLSSDLIEDADINTKDIDKSAIIYDSDENLPSAVTEKRAIYTIEALISSIFKTKKIPHGAFYLYEPHKKMLMKVVFVKGDKESVSVGKKSCKAQTYLLKVANRNRRLIRVYSDPYPVKIEAFSKKWSFVIAGVGEPKEIFLSNKEIAFGAFKDEIFKKYGRKYDIKIISQSVQQDMFDKVYVTKFHIAKRVSKNEIKNYLKEYIEDGYIKFSRDPKDAFVFKVSSEDVLDEFEKDYDVVDGKYYWENREDEIDAEDLLGYVARAKECQEGELRKKSLVIVCDGDDEKISYKDAIKIYLKQKYKKFKLKGITKVVNGFDEVEDIRYKVKLLKPIENEKLYSYAIKALLAKYPEYHFPEDMQLVKSKSSWKIYISKSDVQKRACAKFVPEFTTTYKDGMCQNDVVVKNSSSEAKNILSKYLDTHYPDLKILDTEVQYLDDGVRFKYLNDLTKVQNGCK</sequence>
<gene>
    <name evidence="1" type="ORF">MNB_SM-7-1377</name>
</gene>
<reference evidence="1" key="1">
    <citation type="submission" date="2016-10" db="EMBL/GenBank/DDBJ databases">
        <authorList>
            <person name="de Groot N.N."/>
        </authorList>
    </citation>
    <scope>NUCLEOTIDE SEQUENCE</scope>
</reference>
<name>A0A1W1BYY8_9ZZZZ</name>
<proteinExistence type="predicted"/>
<evidence type="ECO:0000313" key="1">
    <source>
        <dbReference type="EMBL" id="SFV58704.1"/>
    </source>
</evidence>
<dbReference type="EMBL" id="FPHB01000042">
    <property type="protein sequence ID" value="SFV58704.1"/>
    <property type="molecule type" value="Genomic_DNA"/>
</dbReference>
<organism evidence="1">
    <name type="scientific">hydrothermal vent metagenome</name>
    <dbReference type="NCBI Taxonomy" id="652676"/>
    <lineage>
        <taxon>unclassified sequences</taxon>
        <taxon>metagenomes</taxon>
        <taxon>ecological metagenomes</taxon>
    </lineage>
</organism>